<comment type="caution">
    <text evidence="2">The sequence shown here is derived from an EMBL/GenBank/DDBJ whole genome shotgun (WGS) entry which is preliminary data.</text>
</comment>
<gene>
    <name evidence="2" type="ORF">H9865_11240</name>
</gene>
<dbReference type="CDD" id="cd04186">
    <property type="entry name" value="GT_2_like_c"/>
    <property type="match status" value="1"/>
</dbReference>
<dbReference type="GO" id="GO:0016757">
    <property type="term" value="F:glycosyltransferase activity"/>
    <property type="evidence" value="ECO:0007669"/>
    <property type="project" value="UniProtKB-KW"/>
</dbReference>
<dbReference type="Gene3D" id="3.90.550.10">
    <property type="entry name" value="Spore Coat Polysaccharide Biosynthesis Protein SpsA, Chain A"/>
    <property type="match status" value="2"/>
</dbReference>
<dbReference type="Pfam" id="PF13641">
    <property type="entry name" value="Glyco_tranf_2_3"/>
    <property type="match status" value="1"/>
</dbReference>
<dbReference type="PANTHER" id="PTHR43179">
    <property type="entry name" value="RHAMNOSYLTRANSFERASE WBBL"/>
    <property type="match status" value="1"/>
</dbReference>
<reference evidence="2" key="2">
    <citation type="submission" date="2021-04" db="EMBL/GenBank/DDBJ databases">
        <authorList>
            <person name="Gilroy R."/>
        </authorList>
    </citation>
    <scope>NUCLEOTIDE SEQUENCE</scope>
    <source>
        <strain evidence="2">2239</strain>
    </source>
</reference>
<evidence type="ECO:0000313" key="2">
    <source>
        <dbReference type="EMBL" id="HIX06649.1"/>
    </source>
</evidence>
<feature type="domain" description="Glycosyltransferase 2-like" evidence="1">
    <location>
        <begin position="96"/>
        <end position="210"/>
    </location>
</feature>
<organism evidence="2 3">
    <name type="scientific">Candidatus Allofournierella pullicola</name>
    <dbReference type="NCBI Taxonomy" id="2838596"/>
    <lineage>
        <taxon>Bacteria</taxon>
        <taxon>Bacillati</taxon>
        <taxon>Bacillota</taxon>
        <taxon>Clostridia</taxon>
        <taxon>Eubacteriales</taxon>
        <taxon>Oscillospiraceae</taxon>
        <taxon>Allofournierella</taxon>
    </lineage>
</organism>
<sequence>MPDKKELEAPLPADVAREDSVGGMARRLLDPAHIKQVAAWCAQVGREEGFEALWREVEFRVRLALHRDTWRYRADLPTRRQLKAQRAENLAGPTISVCVPLYNTPVPFLRQMIQSVLAQSYQRWELVLADASDGAHSEVGRIAQNFAKKDGRVRYLKLAENGGIAANTNAALAAATGEWLTLLDHDDVLYANALYRVAKEALAGADFVYSDEIVLSADLKHLVDYHFKPDFEPDYLRGCNYITHLAAFSRALFERAGGGERSEYDGSQDFELILRLTEHAQKVAHIPYVLYIWRSHSGSTASGMEAKPYALAAGEKAIDDHLKRVGLEGSAKRIEGCPGAYRVKYALTGTPLISVLIPNKDHAADLDRCLASLYEKAGYENFEVIVAENNSADPTTFDYYEEAKKKYPRLQVVTYEGGFNFSAVNNFARRFAKGEQLLLLNNDIELLSEGFLAEMLMFSQRPDVGCVGAKLYYPDDRIQHAGVFLGINGTAGHSHKSHPRASAGDLYRLATPQNLLAVTGACLMVKTALYDGMGGLDEENFAVAYNDIDLCLKLWKKGLTNVFTPHAEAYHYESKSRGLDTLSENARRYEGEKARFIAKYSDMIAAGDPYYNRHFNLLFENYGLK</sequence>
<dbReference type="Proteomes" id="UP000824193">
    <property type="component" value="Unassembled WGS sequence"/>
</dbReference>
<reference evidence="2" key="1">
    <citation type="journal article" date="2021" name="PeerJ">
        <title>Extensive microbial diversity within the chicken gut microbiome revealed by metagenomics and culture.</title>
        <authorList>
            <person name="Gilroy R."/>
            <person name="Ravi A."/>
            <person name="Getino M."/>
            <person name="Pursley I."/>
            <person name="Horton D.L."/>
            <person name="Alikhan N.F."/>
            <person name="Baker D."/>
            <person name="Gharbi K."/>
            <person name="Hall N."/>
            <person name="Watson M."/>
            <person name="Adriaenssens E.M."/>
            <person name="Foster-Nyarko E."/>
            <person name="Jarju S."/>
            <person name="Secka A."/>
            <person name="Antonio M."/>
            <person name="Oren A."/>
            <person name="Chaudhuri R.R."/>
            <person name="La Ragione R."/>
            <person name="Hildebrand F."/>
            <person name="Pallen M.J."/>
        </authorList>
    </citation>
    <scope>NUCLEOTIDE SEQUENCE</scope>
    <source>
        <strain evidence="2">2239</strain>
    </source>
</reference>
<proteinExistence type="predicted"/>
<accession>A0A9D1V5Z7</accession>
<dbReference type="EMBL" id="DXFW01000039">
    <property type="protein sequence ID" value="HIX06649.1"/>
    <property type="molecule type" value="Genomic_DNA"/>
</dbReference>
<evidence type="ECO:0000313" key="3">
    <source>
        <dbReference type="Proteomes" id="UP000824193"/>
    </source>
</evidence>
<dbReference type="SUPFAM" id="SSF53448">
    <property type="entry name" value="Nucleotide-diphospho-sugar transferases"/>
    <property type="match status" value="2"/>
</dbReference>
<protein>
    <submittedName>
        <fullName evidence="2">Glycosyltransferase family 2 protein</fullName>
    </submittedName>
</protein>
<dbReference type="PANTHER" id="PTHR43179:SF7">
    <property type="entry name" value="RHAMNOSYLTRANSFERASE WBBL"/>
    <property type="match status" value="1"/>
</dbReference>
<dbReference type="InterPro" id="IPR029044">
    <property type="entry name" value="Nucleotide-diphossugar_trans"/>
</dbReference>
<dbReference type="Pfam" id="PF00535">
    <property type="entry name" value="Glycos_transf_2"/>
    <property type="match status" value="1"/>
</dbReference>
<evidence type="ECO:0000259" key="1">
    <source>
        <dbReference type="Pfam" id="PF00535"/>
    </source>
</evidence>
<dbReference type="AlphaFoldDB" id="A0A9D1V5Z7"/>
<dbReference type="InterPro" id="IPR001173">
    <property type="entry name" value="Glyco_trans_2-like"/>
</dbReference>
<name>A0A9D1V5Z7_9FIRM</name>